<keyword evidence="3" id="KW-1185">Reference proteome</keyword>
<dbReference type="InterPro" id="IPR054550">
    <property type="entry name" value="Mala_s_1-like"/>
</dbReference>
<keyword evidence="1" id="KW-0732">Signal</keyword>
<sequence>MMCTLRSVIGIVVVAAATLGAYASPTSPPPPPSDLVVRGGDHGPGRPCPPLKKGGFVIDRYQLYPENADWDAASCLVWFGALFNSTVAVYDPYADKFVDIIKFPGFTRNPKNHIGGVGWDQNTGLVSILISSAIPWETWGSDVSGEYLVVKYNPLTKKTLWTANITTISKGAYGGFQDVEHDVRGNTYVVGTWPGTIVRISKTGKTITPWYVPNPLPPTTTKGVGGLAVVGETVLSNDGNGQILRFDLRADRGTPVIVPISPKVIRDDTDAIYLPPKYGGKVLLVASNFGGVLVYRSRDKTWRTAEYLGAVPRPNGTLYDGAATTGVVQMGSNSIYSIIDWIDPFVDGVAGGRGLFPMPDITKQVEDLF</sequence>
<protein>
    <submittedName>
        <fullName evidence="2">Uncharacterized protein</fullName>
    </submittedName>
</protein>
<evidence type="ECO:0000313" key="3">
    <source>
        <dbReference type="Proteomes" id="UP001285441"/>
    </source>
</evidence>
<dbReference type="Gene3D" id="2.130.10.10">
    <property type="entry name" value="YVTN repeat-like/Quinoprotein amine dehydrogenase"/>
    <property type="match status" value="1"/>
</dbReference>
<comment type="caution">
    <text evidence="2">The sequence shown here is derived from an EMBL/GenBank/DDBJ whole genome shotgun (WGS) entry which is preliminary data.</text>
</comment>
<dbReference type="SUPFAM" id="SSF75011">
    <property type="entry name" value="3-carboxy-cis,cis-mucoante lactonizing enzyme"/>
    <property type="match status" value="1"/>
</dbReference>
<dbReference type="CDD" id="cd12811">
    <property type="entry name" value="MALA"/>
    <property type="match status" value="1"/>
</dbReference>
<dbReference type="Proteomes" id="UP001285441">
    <property type="component" value="Unassembled WGS sequence"/>
</dbReference>
<reference evidence="2" key="2">
    <citation type="submission" date="2023-06" db="EMBL/GenBank/DDBJ databases">
        <authorList>
            <consortium name="Lawrence Berkeley National Laboratory"/>
            <person name="Haridas S."/>
            <person name="Hensen N."/>
            <person name="Bonometti L."/>
            <person name="Westerberg I."/>
            <person name="Brannstrom I.O."/>
            <person name="Guillou S."/>
            <person name="Cros-Aarteil S."/>
            <person name="Calhoun S."/>
            <person name="Kuo A."/>
            <person name="Mondo S."/>
            <person name="Pangilinan J."/>
            <person name="Riley R."/>
            <person name="LaButti K."/>
            <person name="Andreopoulos B."/>
            <person name="Lipzen A."/>
            <person name="Chen C."/>
            <person name="Yanf M."/>
            <person name="Daum C."/>
            <person name="Ng V."/>
            <person name="Clum A."/>
            <person name="Steindorff A."/>
            <person name="Ohm R."/>
            <person name="Martin F."/>
            <person name="Silar P."/>
            <person name="Natvig D."/>
            <person name="Lalanne C."/>
            <person name="Gautier V."/>
            <person name="Ament-velasquez S.L."/>
            <person name="Kruys A."/>
            <person name="Hutchinson M.I."/>
            <person name="Powell A.J."/>
            <person name="Barry K."/>
            <person name="Miller A.N."/>
            <person name="Grigoriev I.V."/>
            <person name="Debuchy R."/>
            <person name="Gladieux P."/>
            <person name="Thoren M.H."/>
            <person name="Johannesson H."/>
        </authorList>
    </citation>
    <scope>NUCLEOTIDE SEQUENCE</scope>
    <source>
        <strain evidence="2">CBS 232.78</strain>
    </source>
</reference>
<evidence type="ECO:0000313" key="2">
    <source>
        <dbReference type="EMBL" id="KAK3393948.1"/>
    </source>
</evidence>
<dbReference type="AlphaFoldDB" id="A0AAE0P5S7"/>
<evidence type="ECO:0000256" key="1">
    <source>
        <dbReference type="SAM" id="SignalP"/>
    </source>
</evidence>
<dbReference type="EMBL" id="JAULSW010000001">
    <property type="protein sequence ID" value="KAK3393948.1"/>
    <property type="molecule type" value="Genomic_DNA"/>
</dbReference>
<feature type="chain" id="PRO_5042295817" evidence="1">
    <location>
        <begin position="24"/>
        <end position="369"/>
    </location>
</feature>
<organism evidence="2 3">
    <name type="scientific">Podospora didyma</name>
    <dbReference type="NCBI Taxonomy" id="330526"/>
    <lineage>
        <taxon>Eukaryota</taxon>
        <taxon>Fungi</taxon>
        <taxon>Dikarya</taxon>
        <taxon>Ascomycota</taxon>
        <taxon>Pezizomycotina</taxon>
        <taxon>Sordariomycetes</taxon>
        <taxon>Sordariomycetidae</taxon>
        <taxon>Sordariales</taxon>
        <taxon>Podosporaceae</taxon>
        <taxon>Podospora</taxon>
    </lineage>
</organism>
<gene>
    <name evidence="2" type="ORF">B0H63DRAFT_459564</name>
</gene>
<accession>A0AAE0P5S7</accession>
<reference evidence="2" key="1">
    <citation type="journal article" date="2023" name="Mol. Phylogenet. Evol.">
        <title>Genome-scale phylogeny and comparative genomics of the fungal order Sordariales.</title>
        <authorList>
            <person name="Hensen N."/>
            <person name="Bonometti L."/>
            <person name="Westerberg I."/>
            <person name="Brannstrom I.O."/>
            <person name="Guillou S."/>
            <person name="Cros-Aarteil S."/>
            <person name="Calhoun S."/>
            <person name="Haridas S."/>
            <person name="Kuo A."/>
            <person name="Mondo S."/>
            <person name="Pangilinan J."/>
            <person name="Riley R."/>
            <person name="LaButti K."/>
            <person name="Andreopoulos B."/>
            <person name="Lipzen A."/>
            <person name="Chen C."/>
            <person name="Yan M."/>
            <person name="Daum C."/>
            <person name="Ng V."/>
            <person name="Clum A."/>
            <person name="Steindorff A."/>
            <person name="Ohm R.A."/>
            <person name="Martin F."/>
            <person name="Silar P."/>
            <person name="Natvig D.O."/>
            <person name="Lalanne C."/>
            <person name="Gautier V."/>
            <person name="Ament-Velasquez S.L."/>
            <person name="Kruys A."/>
            <person name="Hutchinson M.I."/>
            <person name="Powell A.J."/>
            <person name="Barry K."/>
            <person name="Miller A.N."/>
            <person name="Grigoriev I.V."/>
            <person name="Debuchy R."/>
            <person name="Gladieux P."/>
            <person name="Hiltunen Thoren M."/>
            <person name="Johannesson H."/>
        </authorList>
    </citation>
    <scope>NUCLEOTIDE SEQUENCE</scope>
    <source>
        <strain evidence="2">CBS 232.78</strain>
    </source>
</reference>
<name>A0AAE0P5S7_9PEZI</name>
<dbReference type="InterPro" id="IPR015943">
    <property type="entry name" value="WD40/YVTN_repeat-like_dom_sf"/>
</dbReference>
<proteinExistence type="predicted"/>
<feature type="signal peptide" evidence="1">
    <location>
        <begin position="1"/>
        <end position="23"/>
    </location>
</feature>